<proteinExistence type="predicted"/>
<dbReference type="SUPFAM" id="SSF54427">
    <property type="entry name" value="NTF2-like"/>
    <property type="match status" value="1"/>
</dbReference>
<dbReference type="Gene3D" id="3.10.450.50">
    <property type="match status" value="1"/>
</dbReference>
<dbReference type="InterPro" id="IPR032710">
    <property type="entry name" value="NTF2-like_dom_sf"/>
</dbReference>
<sequence length="136" mass="15180">MDIVNSEYSDLKVICADDCGNAPKKVLLKELTIAFTKNDIDFITKVISDNVCWDMIGDKMIQGKDNLVEMLKQKKIRTVTEIHISNIITHGSTGAVNGTLIFENKKSYAFCDVYNFTSAGKHAKIKEIASYVIKIS</sequence>
<gene>
    <name evidence="1" type="ORF">IC621_24365</name>
</gene>
<reference evidence="1" key="1">
    <citation type="submission" date="2020-09" db="EMBL/GenBank/DDBJ databases">
        <title>A novel bacterium of genus Bacillus, isolated from South China Sea.</title>
        <authorList>
            <person name="Huang H."/>
            <person name="Mo K."/>
            <person name="Hu Y."/>
        </authorList>
    </citation>
    <scope>NUCLEOTIDE SEQUENCE</scope>
    <source>
        <strain evidence="1">IB182487</strain>
    </source>
</reference>
<organism evidence="1 2">
    <name type="scientific">Metabacillus arenae</name>
    <dbReference type="NCBI Taxonomy" id="2771434"/>
    <lineage>
        <taxon>Bacteria</taxon>
        <taxon>Bacillati</taxon>
        <taxon>Bacillota</taxon>
        <taxon>Bacilli</taxon>
        <taxon>Bacillales</taxon>
        <taxon>Bacillaceae</taxon>
        <taxon>Metabacillus</taxon>
    </lineage>
</organism>
<protein>
    <submittedName>
        <fullName evidence="1">Nuclear transport factor 2 family protein</fullName>
    </submittedName>
</protein>
<accession>A0A926NH27</accession>
<comment type="caution">
    <text evidence="1">The sequence shown here is derived from an EMBL/GenBank/DDBJ whole genome shotgun (WGS) entry which is preliminary data.</text>
</comment>
<evidence type="ECO:0000313" key="1">
    <source>
        <dbReference type="EMBL" id="MBD1383324.1"/>
    </source>
</evidence>
<dbReference type="Proteomes" id="UP000626844">
    <property type="component" value="Unassembled WGS sequence"/>
</dbReference>
<name>A0A926NH27_9BACI</name>
<dbReference type="EMBL" id="JACXAI010000051">
    <property type="protein sequence ID" value="MBD1383324.1"/>
    <property type="molecule type" value="Genomic_DNA"/>
</dbReference>
<keyword evidence="2" id="KW-1185">Reference proteome</keyword>
<dbReference type="RefSeq" id="WP_191162391.1">
    <property type="nucleotide sequence ID" value="NZ_JACXAI010000051.1"/>
</dbReference>
<evidence type="ECO:0000313" key="2">
    <source>
        <dbReference type="Proteomes" id="UP000626844"/>
    </source>
</evidence>
<dbReference type="AlphaFoldDB" id="A0A926NH27"/>